<feature type="region of interest" description="Disordered" evidence="14">
    <location>
        <begin position="340"/>
        <end position="381"/>
    </location>
</feature>
<dbReference type="SUPFAM" id="SSF144232">
    <property type="entry name" value="HIT/MYND zinc finger-like"/>
    <property type="match status" value="1"/>
</dbReference>
<evidence type="ECO:0000256" key="13">
    <source>
        <dbReference type="PROSITE-ProRule" id="PRU00453"/>
    </source>
</evidence>
<evidence type="ECO:0000256" key="14">
    <source>
        <dbReference type="SAM" id="MobiDB-lite"/>
    </source>
</evidence>
<evidence type="ECO:0000256" key="9">
    <source>
        <dbReference type="ARBA" id="ARBA00049654"/>
    </source>
</evidence>
<keyword evidence="1" id="KW-1017">Isopeptide bond</keyword>
<evidence type="ECO:0000256" key="2">
    <source>
        <dbReference type="ARBA" id="ARBA00022517"/>
    </source>
</evidence>
<dbReference type="Pfam" id="PF25790">
    <property type="entry name" value="BCD1"/>
    <property type="match status" value="1"/>
</dbReference>
<dbReference type="PANTHER" id="PTHR13483">
    <property type="entry name" value="BOX C_D SNORNA PROTEIN 1-RELATED"/>
    <property type="match status" value="1"/>
</dbReference>
<dbReference type="GO" id="GO:0008270">
    <property type="term" value="F:zinc ion binding"/>
    <property type="evidence" value="ECO:0007669"/>
    <property type="project" value="UniProtKB-UniRule"/>
</dbReference>
<keyword evidence="17" id="KW-1185">Reference proteome</keyword>
<proteinExistence type="inferred from homology"/>
<feature type="compositionally biased region" description="Acidic residues" evidence="14">
    <location>
        <begin position="346"/>
        <end position="381"/>
    </location>
</feature>
<evidence type="ECO:0000256" key="11">
    <source>
        <dbReference type="ARBA" id="ARBA00068630"/>
    </source>
</evidence>
<keyword evidence="2" id="KW-0690">Ribosome biogenesis</keyword>
<comment type="subunit">
    <text evidence="10">Interacts with FBL, SNU13, NOP58, NUFIP1, RUVBL1, RUVBL2 and TAF9. Interacts (via HIT-type zinc finger) with the RUVBL1/RUVBL2 complex in the presence of ADP.</text>
</comment>
<keyword evidence="4" id="KW-0479">Metal-binding</keyword>
<dbReference type="Pfam" id="PF04438">
    <property type="entry name" value="zf-HIT"/>
    <property type="match status" value="1"/>
</dbReference>
<keyword evidence="6" id="KW-0862">Zinc</keyword>
<feature type="region of interest" description="Disordered" evidence="14">
    <location>
        <begin position="190"/>
        <end position="223"/>
    </location>
</feature>
<dbReference type="InterPro" id="IPR051639">
    <property type="entry name" value="BCD1"/>
</dbReference>
<dbReference type="EMBL" id="KZ679009">
    <property type="protein sequence ID" value="PSS22221.1"/>
    <property type="molecule type" value="Genomic_DNA"/>
</dbReference>
<dbReference type="GO" id="GO:0048254">
    <property type="term" value="P:snoRNA localization"/>
    <property type="evidence" value="ECO:0007669"/>
    <property type="project" value="TreeGrafter"/>
</dbReference>
<dbReference type="GeneID" id="36573520"/>
<dbReference type="InParanoid" id="A0A2T3B651"/>
<dbReference type="AlphaFoldDB" id="A0A2T3B651"/>
<dbReference type="STRING" id="857342.A0A2T3B651"/>
<evidence type="ECO:0000313" key="16">
    <source>
        <dbReference type="EMBL" id="PSS22221.1"/>
    </source>
</evidence>
<keyword evidence="7" id="KW-0832">Ubl conjugation</keyword>
<dbReference type="CDD" id="cd23023">
    <property type="entry name" value="zf-HIT_BCD1"/>
    <property type="match status" value="1"/>
</dbReference>
<comment type="function">
    <text evidence="8">Required for box C/D snoRNAs accumulation involved in snoRNA processing, snoRNA transport to the nucleolus and ribosome biogenesis.</text>
</comment>
<keyword evidence="3" id="KW-0597">Phosphoprotein</keyword>
<reference evidence="16 17" key="1">
    <citation type="journal article" date="2018" name="New Phytol.">
        <title>Comparative genomics and transcriptomics depict ericoid mycorrhizal fungi as versatile saprotrophs and plant mutualists.</title>
        <authorList>
            <person name="Martino E."/>
            <person name="Morin E."/>
            <person name="Grelet G.A."/>
            <person name="Kuo A."/>
            <person name="Kohler A."/>
            <person name="Daghino S."/>
            <person name="Barry K.W."/>
            <person name="Cichocki N."/>
            <person name="Clum A."/>
            <person name="Dockter R.B."/>
            <person name="Hainaut M."/>
            <person name="Kuo R.C."/>
            <person name="LaButti K."/>
            <person name="Lindahl B.D."/>
            <person name="Lindquist E.A."/>
            <person name="Lipzen A."/>
            <person name="Khouja H.R."/>
            <person name="Magnuson J."/>
            <person name="Murat C."/>
            <person name="Ohm R.A."/>
            <person name="Singer S.W."/>
            <person name="Spatafora J.W."/>
            <person name="Wang M."/>
            <person name="Veneault-Fourrey C."/>
            <person name="Henrissat B."/>
            <person name="Grigoriev I.V."/>
            <person name="Martin F.M."/>
            <person name="Perotto S."/>
        </authorList>
    </citation>
    <scope>NUCLEOTIDE SEQUENCE [LARGE SCALE GENOMIC DNA]</scope>
    <source>
        <strain evidence="16 17">ATCC 22711</strain>
    </source>
</reference>
<dbReference type="GO" id="GO:0070761">
    <property type="term" value="C:pre-snoRNP complex"/>
    <property type="evidence" value="ECO:0007669"/>
    <property type="project" value="TreeGrafter"/>
</dbReference>
<dbReference type="OrthoDB" id="272357at2759"/>
<evidence type="ECO:0000256" key="7">
    <source>
        <dbReference type="ARBA" id="ARBA00022843"/>
    </source>
</evidence>
<accession>A0A2T3B651</accession>
<keyword evidence="5 13" id="KW-0863">Zinc-finger</keyword>
<dbReference type="RefSeq" id="XP_024722376.1">
    <property type="nucleotide sequence ID" value="XM_024865439.1"/>
</dbReference>
<feature type="domain" description="HIT-type" evidence="15">
    <location>
        <begin position="10"/>
        <end position="44"/>
    </location>
</feature>
<dbReference type="InterPro" id="IPR007529">
    <property type="entry name" value="Znf_HIT"/>
</dbReference>
<evidence type="ECO:0000256" key="8">
    <source>
        <dbReference type="ARBA" id="ARBA00049598"/>
    </source>
</evidence>
<dbReference type="InterPro" id="IPR057721">
    <property type="entry name" value="BCD1_alpha/beta"/>
</dbReference>
<evidence type="ECO:0000256" key="4">
    <source>
        <dbReference type="ARBA" id="ARBA00022723"/>
    </source>
</evidence>
<evidence type="ECO:0000256" key="10">
    <source>
        <dbReference type="ARBA" id="ARBA00061949"/>
    </source>
</evidence>
<evidence type="ECO:0000256" key="5">
    <source>
        <dbReference type="ARBA" id="ARBA00022771"/>
    </source>
</evidence>
<evidence type="ECO:0000256" key="3">
    <source>
        <dbReference type="ARBA" id="ARBA00022553"/>
    </source>
</evidence>
<dbReference type="Proteomes" id="UP000241818">
    <property type="component" value="Unassembled WGS sequence"/>
</dbReference>
<dbReference type="PANTHER" id="PTHR13483:SF11">
    <property type="entry name" value="ZINC FINGER HIT DOMAIN-CONTAINING PROTEIN 3"/>
    <property type="match status" value="1"/>
</dbReference>
<protein>
    <recommendedName>
        <fullName evidence="11">Box C/D snoRNA protein 1</fullName>
    </recommendedName>
    <alternativeName>
        <fullName evidence="12">Zinc finger HIT domain-containing protein 6</fullName>
    </alternativeName>
</protein>
<sequence>MSDPLLSSLCRICNINVPKYTCPRCSLQTCSLACSRRHKAWASCSGVRDPTVYKPRSQLATPAGIDHDYNFLHGIEHRIERSEKEIVEERRLVEKAELESARRGEEGRKRKREPEAAGEAQIKRALEGMGTVVKRAPKGMRRNVENGTSWSRNQKCIYWQVEWIHGEERVLGKAMGKRPLGEAYMASLDEERRKNMSSQERKAERKRKATESKQRLAKKARTDAETDLDLTTVPILQDPETGAWNFSSILASVPENTDTALEGSPAPEPIPSLSHYLYLYRPHTPSTFPKVLIPLDATQPLDTLLRGRVLLEFPTIYVLDEAPDDLPEKFMLEKQYLAAIGQEPSSDTEMEEAGEGTETSSSEEDETSSSGEDEVEDGEVV</sequence>
<organism evidence="16 17">
    <name type="scientific">Amorphotheca resinae ATCC 22711</name>
    <dbReference type="NCBI Taxonomy" id="857342"/>
    <lineage>
        <taxon>Eukaryota</taxon>
        <taxon>Fungi</taxon>
        <taxon>Dikarya</taxon>
        <taxon>Ascomycota</taxon>
        <taxon>Pezizomycotina</taxon>
        <taxon>Leotiomycetes</taxon>
        <taxon>Helotiales</taxon>
        <taxon>Amorphothecaceae</taxon>
        <taxon>Amorphotheca</taxon>
    </lineage>
</organism>
<evidence type="ECO:0000256" key="6">
    <source>
        <dbReference type="ARBA" id="ARBA00022833"/>
    </source>
</evidence>
<evidence type="ECO:0000313" key="17">
    <source>
        <dbReference type="Proteomes" id="UP000241818"/>
    </source>
</evidence>
<gene>
    <name evidence="16" type="ORF">M430DRAFT_26729</name>
</gene>
<dbReference type="GO" id="GO:0000492">
    <property type="term" value="P:box C/D snoRNP assembly"/>
    <property type="evidence" value="ECO:0007669"/>
    <property type="project" value="TreeGrafter"/>
</dbReference>
<evidence type="ECO:0000256" key="12">
    <source>
        <dbReference type="ARBA" id="ARBA00077531"/>
    </source>
</evidence>
<dbReference type="GO" id="GO:0005634">
    <property type="term" value="C:nucleus"/>
    <property type="evidence" value="ECO:0007669"/>
    <property type="project" value="TreeGrafter"/>
</dbReference>
<evidence type="ECO:0000256" key="1">
    <source>
        <dbReference type="ARBA" id="ARBA00022499"/>
    </source>
</evidence>
<dbReference type="FunFam" id="3.30.60.190:FF:000001">
    <property type="entry name" value="box C/D snoRNA protein 1"/>
    <property type="match status" value="1"/>
</dbReference>
<comment type="similarity">
    <text evidence="9">Belongs to the BCD1 family.</text>
</comment>
<dbReference type="PROSITE" id="PS51083">
    <property type="entry name" value="ZF_HIT"/>
    <property type="match status" value="1"/>
</dbReference>
<dbReference type="Gene3D" id="3.30.60.190">
    <property type="match status" value="1"/>
</dbReference>
<feature type="region of interest" description="Disordered" evidence="14">
    <location>
        <begin position="98"/>
        <end position="119"/>
    </location>
</feature>
<dbReference type="GO" id="GO:0000463">
    <property type="term" value="P:maturation of LSU-rRNA from tricistronic rRNA transcript (SSU-rRNA, 5.8S rRNA, LSU-rRNA)"/>
    <property type="evidence" value="ECO:0007669"/>
    <property type="project" value="TreeGrafter"/>
</dbReference>
<name>A0A2T3B651_AMORE</name>
<evidence type="ECO:0000259" key="15">
    <source>
        <dbReference type="PROSITE" id="PS51083"/>
    </source>
</evidence>